<dbReference type="PIRSF" id="PIRSF002825">
    <property type="entry name" value="CfbpA"/>
    <property type="match status" value="1"/>
</dbReference>
<reference evidence="3" key="1">
    <citation type="submission" date="2022-12" db="EMBL/GenBank/DDBJ databases">
        <title>Reference genome sequencing for broad-spectrum identification of bacterial and archaeal isolates by mass spectrometry.</title>
        <authorList>
            <person name="Sekiguchi Y."/>
            <person name="Tourlousse D.M."/>
        </authorList>
    </citation>
    <scope>NUCLEOTIDE SEQUENCE</scope>
    <source>
        <strain evidence="3">10succ1</strain>
    </source>
</reference>
<dbReference type="Proteomes" id="UP001144471">
    <property type="component" value="Unassembled WGS sequence"/>
</dbReference>
<dbReference type="CDD" id="cd13546">
    <property type="entry name" value="PBP2_BitB"/>
    <property type="match status" value="1"/>
</dbReference>
<comment type="caution">
    <text evidence="3">The sequence shown here is derived from an EMBL/GenBank/DDBJ whole genome shotgun (WGS) entry which is preliminary data.</text>
</comment>
<dbReference type="PANTHER" id="PTHR30006:SF2">
    <property type="entry name" value="ABC TRANSPORTER SUBSTRATE-BINDING PROTEIN"/>
    <property type="match status" value="1"/>
</dbReference>
<proteinExistence type="predicted"/>
<organism evidence="3 4">
    <name type="scientific">Propionigenium maris DSM 9537</name>
    <dbReference type="NCBI Taxonomy" id="1123000"/>
    <lineage>
        <taxon>Bacteria</taxon>
        <taxon>Fusobacteriati</taxon>
        <taxon>Fusobacteriota</taxon>
        <taxon>Fusobacteriia</taxon>
        <taxon>Fusobacteriales</taxon>
        <taxon>Fusobacteriaceae</taxon>
        <taxon>Propionigenium</taxon>
    </lineage>
</organism>
<dbReference type="SUPFAM" id="SSF53850">
    <property type="entry name" value="Periplasmic binding protein-like II"/>
    <property type="match status" value="1"/>
</dbReference>
<dbReference type="GO" id="GO:0015888">
    <property type="term" value="P:thiamine transport"/>
    <property type="evidence" value="ECO:0007669"/>
    <property type="project" value="TreeGrafter"/>
</dbReference>
<dbReference type="InterPro" id="IPR026045">
    <property type="entry name" value="Ferric-bd"/>
</dbReference>
<dbReference type="RefSeq" id="WP_281835317.1">
    <property type="nucleotide sequence ID" value="NZ_BSDY01000007.1"/>
</dbReference>
<keyword evidence="4" id="KW-1185">Reference proteome</keyword>
<evidence type="ECO:0000256" key="2">
    <source>
        <dbReference type="SAM" id="SignalP"/>
    </source>
</evidence>
<accession>A0A9W6GLC6</accession>
<dbReference type="GO" id="GO:0030288">
    <property type="term" value="C:outer membrane-bounded periplasmic space"/>
    <property type="evidence" value="ECO:0007669"/>
    <property type="project" value="TreeGrafter"/>
</dbReference>
<evidence type="ECO:0000256" key="1">
    <source>
        <dbReference type="ARBA" id="ARBA00022729"/>
    </source>
</evidence>
<dbReference type="GO" id="GO:0030975">
    <property type="term" value="F:thiamine binding"/>
    <property type="evidence" value="ECO:0007669"/>
    <property type="project" value="TreeGrafter"/>
</dbReference>
<dbReference type="PANTHER" id="PTHR30006">
    <property type="entry name" value="THIAMINE-BINDING PERIPLASMIC PROTEIN-RELATED"/>
    <property type="match status" value="1"/>
</dbReference>
<dbReference type="Pfam" id="PF13343">
    <property type="entry name" value="SBP_bac_6"/>
    <property type="match status" value="1"/>
</dbReference>
<dbReference type="PROSITE" id="PS51257">
    <property type="entry name" value="PROKAR_LIPOPROTEIN"/>
    <property type="match status" value="1"/>
</dbReference>
<keyword evidence="1 2" id="KW-0732">Signal</keyword>
<evidence type="ECO:0000313" key="3">
    <source>
        <dbReference type="EMBL" id="GLI56275.1"/>
    </source>
</evidence>
<dbReference type="AlphaFoldDB" id="A0A9W6GLC6"/>
<feature type="signal peptide" evidence="2">
    <location>
        <begin position="1"/>
        <end position="27"/>
    </location>
</feature>
<dbReference type="Gene3D" id="3.40.190.10">
    <property type="entry name" value="Periplasmic binding protein-like II"/>
    <property type="match status" value="2"/>
</dbReference>
<evidence type="ECO:0000313" key="4">
    <source>
        <dbReference type="Proteomes" id="UP001144471"/>
    </source>
</evidence>
<name>A0A9W6GLC6_9FUSO</name>
<sequence length="344" mass="37244">MKKLKNILNLLLAVSLMLLVGCGKEEAKTSEAPVKSNEVTVYSSHPSQLLNTITNSFTEETGIKVNIVAAGTGEILKRIQAESTNPLGDVIWGGGAESLNSFKEYFAPYKTASHDRIDPLFRDTEDKWFGFALLPMVIIYNTDIVTGDDIPTSWADAADPKWKGQVAMASPVKSGSSYTITATLLTAYGKDNEGGFDFIKKFIANLDGKILGSSSGVPKGVVDKEYSIGLAHEKGAIKYRNAGGHIGIVYPSEGTSAVPDAAALIKGAVNEENAKLFLDYIVSEEVQKTLASEFKIRGVRDDVAAPEGLLPLSEIKLVDYDFEWASESKKTIVNRWKNIVSGKE</sequence>
<gene>
    <name evidence="3" type="ORF">PM10SUCC1_17890</name>
</gene>
<dbReference type="GO" id="GO:0030976">
    <property type="term" value="F:thiamine pyrophosphate binding"/>
    <property type="evidence" value="ECO:0007669"/>
    <property type="project" value="TreeGrafter"/>
</dbReference>
<dbReference type="EMBL" id="BSDY01000007">
    <property type="protein sequence ID" value="GLI56275.1"/>
    <property type="molecule type" value="Genomic_DNA"/>
</dbReference>
<feature type="chain" id="PRO_5040902469" evidence="2">
    <location>
        <begin position="28"/>
        <end position="344"/>
    </location>
</feature>
<protein>
    <submittedName>
        <fullName evidence="3">ABC transporter substrate-binding protein</fullName>
    </submittedName>
</protein>